<dbReference type="AlphaFoldDB" id="A0A8T0F149"/>
<gene>
    <name evidence="1" type="ORF">HNY73_011569</name>
</gene>
<comment type="caution">
    <text evidence="1">The sequence shown here is derived from an EMBL/GenBank/DDBJ whole genome shotgun (WGS) entry which is preliminary data.</text>
</comment>
<keyword evidence="2" id="KW-1185">Reference proteome</keyword>
<evidence type="ECO:0000313" key="2">
    <source>
        <dbReference type="Proteomes" id="UP000807504"/>
    </source>
</evidence>
<sequence length="69" mass="7507">MRTVLTAKIAHVLDLPKCARLTAKMRTVVTAKMRTVLTAKCAPVLLPKCGTLLDLPNAQPSDCQKAHRP</sequence>
<proteinExistence type="predicted"/>
<evidence type="ECO:0000313" key="1">
    <source>
        <dbReference type="EMBL" id="KAF8784202.1"/>
    </source>
</evidence>
<dbReference type="EMBL" id="JABXBU010000166">
    <property type="protein sequence ID" value="KAF8784202.1"/>
    <property type="molecule type" value="Genomic_DNA"/>
</dbReference>
<accession>A0A8T0F149</accession>
<reference evidence="1" key="2">
    <citation type="submission" date="2020-06" db="EMBL/GenBank/DDBJ databases">
        <authorList>
            <person name="Sheffer M."/>
        </authorList>
    </citation>
    <scope>NUCLEOTIDE SEQUENCE</scope>
</reference>
<name>A0A8T0F149_ARGBR</name>
<dbReference type="Proteomes" id="UP000807504">
    <property type="component" value="Unassembled WGS sequence"/>
</dbReference>
<reference evidence="1" key="1">
    <citation type="journal article" date="2020" name="bioRxiv">
        <title>Chromosome-level reference genome of the European wasp spider Argiope bruennichi: a resource for studies on range expansion and evolutionary adaptation.</title>
        <authorList>
            <person name="Sheffer M.M."/>
            <person name="Hoppe A."/>
            <person name="Krehenwinkel H."/>
            <person name="Uhl G."/>
            <person name="Kuss A.W."/>
            <person name="Jensen L."/>
            <person name="Jensen C."/>
            <person name="Gillespie R.G."/>
            <person name="Hoff K.J."/>
            <person name="Prost S."/>
        </authorList>
    </citation>
    <scope>NUCLEOTIDE SEQUENCE</scope>
</reference>
<organism evidence="1 2">
    <name type="scientific">Argiope bruennichi</name>
    <name type="common">Wasp spider</name>
    <name type="synonym">Aranea bruennichi</name>
    <dbReference type="NCBI Taxonomy" id="94029"/>
    <lineage>
        <taxon>Eukaryota</taxon>
        <taxon>Metazoa</taxon>
        <taxon>Ecdysozoa</taxon>
        <taxon>Arthropoda</taxon>
        <taxon>Chelicerata</taxon>
        <taxon>Arachnida</taxon>
        <taxon>Araneae</taxon>
        <taxon>Araneomorphae</taxon>
        <taxon>Entelegynae</taxon>
        <taxon>Araneoidea</taxon>
        <taxon>Araneidae</taxon>
        <taxon>Argiope</taxon>
    </lineage>
</organism>
<protein>
    <submittedName>
        <fullName evidence="1">Uncharacterized protein</fullName>
    </submittedName>
</protein>